<evidence type="ECO:0000313" key="1">
    <source>
        <dbReference type="EMBL" id="MBD4340902.1"/>
    </source>
</evidence>
<feature type="non-terminal residue" evidence="1">
    <location>
        <position position="59"/>
    </location>
</feature>
<dbReference type="Proteomes" id="UP000653002">
    <property type="component" value="Unassembled WGS sequence"/>
</dbReference>
<protein>
    <submittedName>
        <fullName evidence="1">Uncharacterized protein</fullName>
    </submittedName>
</protein>
<gene>
    <name evidence="1" type="ORF">GUH15_33680</name>
</gene>
<sequence>MKPCICRTLYKKVWAKKQKQSFIQTLERMNIQTAKQISIAEYLHSLGYSPVRRQGGNLW</sequence>
<dbReference type="EMBL" id="JAABFR010002832">
    <property type="protein sequence ID" value="MBD4340902.1"/>
    <property type="molecule type" value="Genomic_DNA"/>
</dbReference>
<reference evidence="1" key="1">
    <citation type="submission" date="2020-01" db="EMBL/GenBank/DDBJ databases">
        <authorList>
            <person name="Richard D."/>
        </authorList>
    </citation>
    <scope>NUCLEOTIDE SEQUENCE</scope>
    <source>
        <strain evidence="1">JP541</strain>
    </source>
</reference>
<evidence type="ECO:0000313" key="2">
    <source>
        <dbReference type="Proteomes" id="UP000653002"/>
    </source>
</evidence>
<name>A0A8I0LC22_XANCI</name>
<comment type="caution">
    <text evidence="1">The sequence shown here is derived from an EMBL/GenBank/DDBJ whole genome shotgun (WGS) entry which is preliminary data.</text>
</comment>
<accession>A0A8I0LC22</accession>
<organism evidence="1 2">
    <name type="scientific">Xanthomonas citri pv. citri</name>
    <dbReference type="NCBI Taxonomy" id="611301"/>
    <lineage>
        <taxon>Bacteria</taxon>
        <taxon>Pseudomonadati</taxon>
        <taxon>Pseudomonadota</taxon>
        <taxon>Gammaproteobacteria</taxon>
        <taxon>Lysobacterales</taxon>
        <taxon>Lysobacteraceae</taxon>
        <taxon>Xanthomonas</taxon>
    </lineage>
</organism>
<dbReference type="AlphaFoldDB" id="A0A8I0LC22"/>
<proteinExistence type="predicted"/>